<gene>
    <name evidence="2" type="ORF">N1027_06490</name>
</gene>
<keyword evidence="3" id="KW-1185">Reference proteome</keyword>
<proteinExistence type="predicted"/>
<evidence type="ECO:0000313" key="3">
    <source>
        <dbReference type="Proteomes" id="UP001165584"/>
    </source>
</evidence>
<dbReference type="RefSeq" id="WP_259506320.1">
    <property type="nucleotide sequence ID" value="NZ_JANLCM010000001.1"/>
</dbReference>
<dbReference type="Gene3D" id="1.20.1290.10">
    <property type="entry name" value="AhpD-like"/>
    <property type="match status" value="1"/>
</dbReference>
<evidence type="ECO:0000259" key="1">
    <source>
        <dbReference type="Pfam" id="PF02627"/>
    </source>
</evidence>
<dbReference type="Proteomes" id="UP001165584">
    <property type="component" value="Unassembled WGS sequence"/>
</dbReference>
<protein>
    <submittedName>
        <fullName evidence="2">Carboxymuconolactone decarboxylase family protein</fullName>
    </submittedName>
</protein>
<dbReference type="EMBL" id="JANLCM010000001">
    <property type="protein sequence ID" value="MCS5717781.1"/>
    <property type="molecule type" value="Genomic_DNA"/>
</dbReference>
<accession>A0ABT2GSI8</accession>
<feature type="domain" description="Carboxymuconolactone decarboxylase-like" evidence="1">
    <location>
        <begin position="42"/>
        <end position="92"/>
    </location>
</feature>
<reference evidence="2" key="1">
    <citation type="submission" date="2022-08" db="EMBL/GenBank/DDBJ databases">
        <authorList>
            <person name="Deng Y."/>
            <person name="Han X.-F."/>
            <person name="Zhang Y.-Q."/>
        </authorList>
    </citation>
    <scope>NUCLEOTIDE SEQUENCE</scope>
    <source>
        <strain evidence="2">CPCC 205763</strain>
    </source>
</reference>
<dbReference type="PANTHER" id="PTHR34846">
    <property type="entry name" value="4-CARBOXYMUCONOLACTONE DECARBOXYLASE FAMILY PROTEIN (AFU_ORTHOLOGUE AFUA_6G11590)"/>
    <property type="match status" value="1"/>
</dbReference>
<organism evidence="2 3">
    <name type="scientific">Herbiconiux aconitum</name>
    <dbReference type="NCBI Taxonomy" id="2970913"/>
    <lineage>
        <taxon>Bacteria</taxon>
        <taxon>Bacillati</taxon>
        <taxon>Actinomycetota</taxon>
        <taxon>Actinomycetes</taxon>
        <taxon>Micrococcales</taxon>
        <taxon>Microbacteriaceae</taxon>
        <taxon>Herbiconiux</taxon>
    </lineage>
</organism>
<dbReference type="Pfam" id="PF02627">
    <property type="entry name" value="CMD"/>
    <property type="match status" value="1"/>
</dbReference>
<dbReference type="PANTHER" id="PTHR34846:SF11">
    <property type="entry name" value="4-CARBOXYMUCONOLACTONE DECARBOXYLASE FAMILY PROTEIN (AFU_ORTHOLOGUE AFUA_6G11590)"/>
    <property type="match status" value="1"/>
</dbReference>
<comment type="caution">
    <text evidence="2">The sequence shown here is derived from an EMBL/GenBank/DDBJ whole genome shotgun (WGS) entry which is preliminary data.</text>
</comment>
<evidence type="ECO:0000313" key="2">
    <source>
        <dbReference type="EMBL" id="MCS5717781.1"/>
    </source>
</evidence>
<dbReference type="SUPFAM" id="SSF69118">
    <property type="entry name" value="AhpD-like"/>
    <property type="match status" value="1"/>
</dbReference>
<dbReference type="InterPro" id="IPR029032">
    <property type="entry name" value="AhpD-like"/>
</dbReference>
<name>A0ABT2GSI8_9MICO</name>
<sequence>MTRLAAQDPATFPVEVREFVATLPPDPMVEMMSLSTGTVKPFVQLAKALFTSLQLPARSREVVILAVAHLTDSVFVAGQHETMARAAGVEDRVAGLISLGEFDSAELSASDRALLALTSEIVRQPRVSDDVFDQARRHLTDREIAEVLQVVGYYWSFGRITTTLDVELTTVYGDEPVLDAP</sequence>
<dbReference type="InterPro" id="IPR003779">
    <property type="entry name" value="CMD-like"/>
</dbReference>